<name>A0A810KYZ5_9ACTN</name>
<dbReference type="Pfam" id="PF13714">
    <property type="entry name" value="PEP_mutase"/>
    <property type="match status" value="1"/>
</dbReference>
<dbReference type="PANTHER" id="PTHR42905">
    <property type="entry name" value="PHOSPHOENOLPYRUVATE CARBOXYLASE"/>
    <property type="match status" value="1"/>
</dbReference>
<keyword evidence="1" id="KW-0456">Lyase</keyword>
<sequence>MTTLVSPGARYRELLRGNDILVQPSLADPLSARIAADLGFRALSLGGYAMGAHRAVTEPLLSLTDVADMVRHVRAVTTLPLLVDAGAGWGEPMHVMHTVRTLEAAGAAAVHIEDQVFPKRAHYHKGVEHVVGLDELLQKVRAALAARTDPDFVICARTDAMRTDGYDEGIRRARACADAGADLVMLFPNNDDEAEAAPRDLPGVRLVYVNSTGNDQGRGVYPARQLQQWGWAVLYDSISVTNAVYAAVRQLLGTLADTGEAGFDRDTVIGIRKNVERTIGLDELYAVEANTVER</sequence>
<dbReference type="GO" id="GO:0016833">
    <property type="term" value="F:oxo-acid-lyase activity"/>
    <property type="evidence" value="ECO:0007669"/>
    <property type="project" value="UniProtKB-ARBA"/>
</dbReference>
<evidence type="ECO:0000313" key="1">
    <source>
        <dbReference type="EMBL" id="BCJ27652.1"/>
    </source>
</evidence>
<dbReference type="CDD" id="cd00377">
    <property type="entry name" value="ICL_PEPM"/>
    <property type="match status" value="1"/>
</dbReference>
<gene>
    <name evidence="1" type="primary">prpB2</name>
    <name evidence="1" type="ORF">Asera_17600</name>
</gene>
<proteinExistence type="predicted"/>
<dbReference type="PANTHER" id="PTHR42905:SF5">
    <property type="entry name" value="CARBOXYVINYL-CARBOXYPHOSPHONATE PHOSPHORYLMUTASE, CHLOROPLASTIC"/>
    <property type="match status" value="1"/>
</dbReference>
<dbReference type="InterPro" id="IPR015813">
    <property type="entry name" value="Pyrv/PenolPyrv_kinase-like_dom"/>
</dbReference>
<dbReference type="InterPro" id="IPR039556">
    <property type="entry name" value="ICL/PEPM"/>
</dbReference>
<dbReference type="RefSeq" id="WP_051802878.1">
    <property type="nucleotide sequence ID" value="NZ_AP023354.1"/>
</dbReference>
<accession>A0A810KYZ5</accession>
<dbReference type="AlphaFoldDB" id="A0A810KYZ5"/>
<evidence type="ECO:0000313" key="2">
    <source>
        <dbReference type="Proteomes" id="UP000680750"/>
    </source>
</evidence>
<dbReference type="Proteomes" id="UP000680750">
    <property type="component" value="Chromosome"/>
</dbReference>
<dbReference type="SUPFAM" id="SSF51621">
    <property type="entry name" value="Phosphoenolpyruvate/pyruvate domain"/>
    <property type="match status" value="1"/>
</dbReference>
<dbReference type="EMBL" id="AP023354">
    <property type="protein sequence ID" value="BCJ27652.1"/>
    <property type="molecule type" value="Genomic_DNA"/>
</dbReference>
<protein>
    <submittedName>
        <fullName evidence="1">Putative 2-methylisocitrate lyase 2</fullName>
    </submittedName>
</protein>
<dbReference type="KEGG" id="aser:Asera_17600"/>
<dbReference type="InterPro" id="IPR040442">
    <property type="entry name" value="Pyrv_kinase-like_dom_sf"/>
</dbReference>
<dbReference type="Gene3D" id="3.20.20.60">
    <property type="entry name" value="Phosphoenolpyruvate-binding domains"/>
    <property type="match status" value="1"/>
</dbReference>
<keyword evidence="2" id="KW-1185">Reference proteome</keyword>
<reference evidence="1" key="1">
    <citation type="submission" date="2020-08" db="EMBL/GenBank/DDBJ databases">
        <title>Whole genome shotgun sequence of Actinocatenispora sera NBRC 101916.</title>
        <authorList>
            <person name="Komaki H."/>
            <person name="Tamura T."/>
        </authorList>
    </citation>
    <scope>NUCLEOTIDE SEQUENCE</scope>
    <source>
        <strain evidence="1">NBRC 101916</strain>
    </source>
</reference>
<organism evidence="1 2">
    <name type="scientific">Actinocatenispora sera</name>
    <dbReference type="NCBI Taxonomy" id="390989"/>
    <lineage>
        <taxon>Bacteria</taxon>
        <taxon>Bacillati</taxon>
        <taxon>Actinomycetota</taxon>
        <taxon>Actinomycetes</taxon>
        <taxon>Micromonosporales</taxon>
        <taxon>Micromonosporaceae</taxon>
        <taxon>Actinocatenispora</taxon>
    </lineage>
</organism>
<dbReference type="OrthoDB" id="9771433at2"/>